<evidence type="ECO:0000256" key="6">
    <source>
        <dbReference type="ARBA" id="ARBA00023242"/>
    </source>
</evidence>
<evidence type="ECO:0000256" key="5">
    <source>
        <dbReference type="ARBA" id="ARBA00023163"/>
    </source>
</evidence>
<dbReference type="GeneID" id="69017117"/>
<reference evidence="9" key="1">
    <citation type="journal article" date="2020" name="Phytopathology">
        <title>Genome sequence and comparative analysis of Colletotrichum gloeosporioides isolated from Liriodendron leaves.</title>
        <authorList>
            <person name="Fu F.F."/>
            <person name="Hao Z."/>
            <person name="Wang P."/>
            <person name="Lu Y."/>
            <person name="Xue L.J."/>
            <person name="Wei G."/>
            <person name="Tian Y."/>
            <person name="Baishi H."/>
            <person name="Xu H."/>
            <person name="Shi J."/>
            <person name="Cheng T."/>
            <person name="Wang G."/>
            <person name="Yi Y."/>
            <person name="Chen J."/>
        </authorList>
    </citation>
    <scope>NUCLEOTIDE SEQUENCE</scope>
    <source>
        <strain evidence="9">Lc1</strain>
    </source>
</reference>
<evidence type="ECO:0000256" key="1">
    <source>
        <dbReference type="ARBA" id="ARBA00022723"/>
    </source>
</evidence>
<comment type="caution">
    <text evidence="9">The sequence shown here is derived from an EMBL/GenBank/DDBJ whole genome shotgun (WGS) entry which is preliminary data.</text>
</comment>
<keyword evidence="3" id="KW-0805">Transcription regulation</keyword>
<keyword evidence="4" id="KW-0238">DNA-binding</keyword>
<dbReference type="Gene3D" id="4.10.240.10">
    <property type="entry name" value="Zn(2)-C6 fungal-type DNA-binding domain"/>
    <property type="match status" value="1"/>
</dbReference>
<dbReference type="Proteomes" id="UP000613401">
    <property type="component" value="Unassembled WGS sequence"/>
</dbReference>
<dbReference type="PANTHER" id="PTHR36206">
    <property type="entry name" value="ASPERCRYPTIN BIOSYNTHESIS CLUSTER-SPECIFIC TRANSCRIPTION REGULATOR ATNN-RELATED"/>
    <property type="match status" value="1"/>
</dbReference>
<evidence type="ECO:0000313" key="10">
    <source>
        <dbReference type="Proteomes" id="UP000613401"/>
    </source>
</evidence>
<dbReference type="AlphaFoldDB" id="A0A8H4C9H3"/>
<dbReference type="InterPro" id="IPR001138">
    <property type="entry name" value="Zn2Cys6_DnaBD"/>
</dbReference>
<keyword evidence="10" id="KW-1185">Reference proteome</keyword>
<evidence type="ECO:0000256" key="4">
    <source>
        <dbReference type="ARBA" id="ARBA00023125"/>
    </source>
</evidence>
<feature type="compositionally biased region" description="Acidic residues" evidence="7">
    <location>
        <begin position="514"/>
        <end position="531"/>
    </location>
</feature>
<dbReference type="InterPro" id="IPR036864">
    <property type="entry name" value="Zn2-C6_fun-type_DNA-bd_sf"/>
</dbReference>
<keyword evidence="6" id="KW-0539">Nucleus</keyword>
<evidence type="ECO:0000256" key="3">
    <source>
        <dbReference type="ARBA" id="ARBA00023015"/>
    </source>
</evidence>
<dbReference type="Pfam" id="PF00172">
    <property type="entry name" value="Zn_clus"/>
    <property type="match status" value="1"/>
</dbReference>
<keyword evidence="5" id="KW-0804">Transcription</keyword>
<evidence type="ECO:0000256" key="7">
    <source>
        <dbReference type="SAM" id="MobiDB-lite"/>
    </source>
</evidence>
<protein>
    <recommendedName>
        <fullName evidence="8">Zn(2)-C6 fungal-type domain-containing protein</fullName>
    </recommendedName>
</protein>
<keyword evidence="1" id="KW-0479">Metal-binding</keyword>
<dbReference type="GO" id="GO:0008270">
    <property type="term" value="F:zinc ion binding"/>
    <property type="evidence" value="ECO:0007669"/>
    <property type="project" value="InterPro"/>
</dbReference>
<dbReference type="CDD" id="cd00067">
    <property type="entry name" value="GAL4"/>
    <property type="match status" value="1"/>
</dbReference>
<dbReference type="SUPFAM" id="SSF57701">
    <property type="entry name" value="Zn2/Cys6 DNA-binding domain"/>
    <property type="match status" value="1"/>
</dbReference>
<dbReference type="PANTHER" id="PTHR36206:SF16">
    <property type="entry name" value="TRANSCRIPTION FACTOR DOMAIN-CONTAINING PROTEIN-RELATED"/>
    <property type="match status" value="1"/>
</dbReference>
<reference evidence="9" key="2">
    <citation type="submission" date="2020-03" db="EMBL/GenBank/DDBJ databases">
        <authorList>
            <person name="Fu F.-F."/>
            <person name="Chen J."/>
        </authorList>
    </citation>
    <scope>NUCLEOTIDE SEQUENCE</scope>
    <source>
        <strain evidence="9">Lc1</strain>
    </source>
</reference>
<name>A0A8H4C9H3_COLGL</name>
<gene>
    <name evidence="9" type="ORF">GCG54_00009984</name>
</gene>
<evidence type="ECO:0000259" key="8">
    <source>
        <dbReference type="Pfam" id="PF00172"/>
    </source>
</evidence>
<keyword evidence="2" id="KW-0862">Zinc</keyword>
<dbReference type="GO" id="GO:0003677">
    <property type="term" value="F:DNA binding"/>
    <property type="evidence" value="ECO:0007669"/>
    <property type="project" value="UniProtKB-KW"/>
</dbReference>
<dbReference type="GO" id="GO:0000981">
    <property type="term" value="F:DNA-binding transcription factor activity, RNA polymerase II-specific"/>
    <property type="evidence" value="ECO:0007669"/>
    <property type="project" value="InterPro"/>
</dbReference>
<feature type="region of interest" description="Disordered" evidence="7">
    <location>
        <begin position="502"/>
        <end position="560"/>
    </location>
</feature>
<dbReference type="Pfam" id="PF11951">
    <property type="entry name" value="Fungal_trans_2"/>
    <property type="match status" value="1"/>
</dbReference>
<accession>A0A8H4C9H3</accession>
<sequence length="588" mass="66604">MARKGNRKVRTGCITCKTPPVGERKRTVPCSSLYCQVQPSDKIDRARKVKCDEGKPSCVRCIKTGRVCDGYLLKIDVRDPVGSRDATTLTLHRPHHVFPGTKSSSEGHALQFFCETAGPLMSGTADPYFWTNIVLQFSAFEPAVRHAVISISDLFQQSYYTPESNAKIRFDDQTIALKHYNNAIHGLKDIKSEHKESVVLLVCVLFVCIEFIRGDREAALRHCTHGVEILKTSPQHAWTQQHLLPIFRRLNEFAFFFSDENSEFSDISDLAGPIPTTFSTFSEAQEMLDGIFNHTTRIMRSSRKSHSLPKTASGMFEPQKRISVFSQYFTDKSTISRLLNTWLKLFSEFDPKMTELDALAAKHCKYGADYGLKMYRCFLLTRYECCRIWLNIAFDDPKSGYERSVDNFDRVLKQLSWLESQIPHEGPFSDPVSPPFVFETGFGANLFFLVTTCCDLEMRLELIRLMSIFALPRENLWGKDVLTAAARKIIEVEHGTKFEDLVQSPTVPSYSEETPTEDEDEDAEAEEEETDFGTPEIWAEQRESQSGTGTGDEEGAHKSGKVLRRDNLALFGSYLLILNPFMSGKIGS</sequence>
<dbReference type="InterPro" id="IPR021858">
    <property type="entry name" value="Fun_TF"/>
</dbReference>
<organism evidence="9 10">
    <name type="scientific">Colletotrichum gloeosporioides</name>
    <name type="common">Anthracnose fungus</name>
    <name type="synonym">Glomerella cingulata</name>
    <dbReference type="NCBI Taxonomy" id="474922"/>
    <lineage>
        <taxon>Eukaryota</taxon>
        <taxon>Fungi</taxon>
        <taxon>Dikarya</taxon>
        <taxon>Ascomycota</taxon>
        <taxon>Pezizomycotina</taxon>
        <taxon>Sordariomycetes</taxon>
        <taxon>Hypocreomycetidae</taxon>
        <taxon>Glomerellales</taxon>
        <taxon>Glomerellaceae</taxon>
        <taxon>Colletotrichum</taxon>
        <taxon>Colletotrichum gloeosporioides species complex</taxon>
    </lineage>
</organism>
<evidence type="ECO:0000313" key="9">
    <source>
        <dbReference type="EMBL" id="KAF3799795.1"/>
    </source>
</evidence>
<dbReference type="RefSeq" id="XP_045258955.1">
    <property type="nucleotide sequence ID" value="XM_045409920.1"/>
</dbReference>
<dbReference type="InterPro" id="IPR052360">
    <property type="entry name" value="Transcr_Regulatory_Proteins"/>
</dbReference>
<evidence type="ECO:0000256" key="2">
    <source>
        <dbReference type="ARBA" id="ARBA00022833"/>
    </source>
</evidence>
<proteinExistence type="predicted"/>
<dbReference type="EMBL" id="WVTB01000082">
    <property type="protein sequence ID" value="KAF3799795.1"/>
    <property type="molecule type" value="Genomic_DNA"/>
</dbReference>
<feature type="domain" description="Zn(2)-C6 fungal-type" evidence="8">
    <location>
        <begin position="45"/>
        <end position="71"/>
    </location>
</feature>